<organism evidence="3">
    <name type="scientific">marine metagenome</name>
    <dbReference type="NCBI Taxonomy" id="408172"/>
    <lineage>
        <taxon>unclassified sequences</taxon>
        <taxon>metagenomes</taxon>
        <taxon>ecological metagenomes</taxon>
    </lineage>
</organism>
<dbReference type="GO" id="GO:0005829">
    <property type="term" value="C:cytosol"/>
    <property type="evidence" value="ECO:0007669"/>
    <property type="project" value="TreeGrafter"/>
</dbReference>
<feature type="non-terminal residue" evidence="3">
    <location>
        <position position="402"/>
    </location>
</feature>
<dbReference type="PANTHER" id="PTHR30160">
    <property type="entry name" value="TETRAACYLDISACCHARIDE 4'-KINASE-RELATED"/>
    <property type="match status" value="1"/>
</dbReference>
<evidence type="ECO:0008006" key="4">
    <source>
        <dbReference type="Google" id="ProtNLM"/>
    </source>
</evidence>
<protein>
    <recommendedName>
        <fullName evidence="4">Lipopolysaccharide heptosyltransferase II</fullName>
    </recommendedName>
</protein>
<reference evidence="3" key="1">
    <citation type="submission" date="2018-05" db="EMBL/GenBank/DDBJ databases">
        <authorList>
            <person name="Lanie J.A."/>
            <person name="Ng W.-L."/>
            <person name="Kazmierczak K.M."/>
            <person name="Andrzejewski T.M."/>
            <person name="Davidsen T.M."/>
            <person name="Wayne K.J."/>
            <person name="Tettelin H."/>
            <person name="Glass J.I."/>
            <person name="Rusch D."/>
            <person name="Podicherti R."/>
            <person name="Tsui H.-C.T."/>
            <person name="Winkler M.E."/>
        </authorList>
    </citation>
    <scope>NUCLEOTIDE SEQUENCE</scope>
</reference>
<dbReference type="InterPro" id="IPR051199">
    <property type="entry name" value="LPS_LOS_Heptosyltrfase"/>
</dbReference>
<dbReference type="CDD" id="cd03789">
    <property type="entry name" value="GT9_LPS_heptosyltransferase"/>
    <property type="match status" value="1"/>
</dbReference>
<evidence type="ECO:0000256" key="2">
    <source>
        <dbReference type="ARBA" id="ARBA00022679"/>
    </source>
</evidence>
<dbReference type="Pfam" id="PF01075">
    <property type="entry name" value="Glyco_transf_9"/>
    <property type="match status" value="1"/>
</dbReference>
<dbReference type="PANTHER" id="PTHR30160:SF7">
    <property type="entry name" value="ADP-HEPTOSE--LPS HEPTOSYLTRANSFERASE 2"/>
    <property type="match status" value="1"/>
</dbReference>
<sequence length="402" mass="45333">MTRMGDLIQSTPAISGLRKQNPSARITLLVTSVFAEFSKRIPHIDERVIFDISQFEVKQQPNGILWIRLYKYIESLLNELKTKKYDLLINLSHSKLSAFMISYLGIKNMRGFGCNGAGDRLTQDPWMQYFGTEPFNRELNPFNLVEIFTRGTGSAPEDNAISIQQDSHDKDSIEEIICQYNIKDEDFLIGFQAGSSIKGRRWPARAFAELADGLIQNHNAKIILLGVTSEKPLAEEIKSYTQCKDNLIDLTGKTNIGQLATLVKSCAYLVTNDTGTMHIAAAVGTPPIIGLFFAHAHPFETGPYSPGHLIFQARIPCAPCSYGVECNDIVCVRTVRPDHILSMIKTHQNEGQWLLAESMSGLEEINIYSTYIGEDRRLRLRPLVRHPLGLNDIFREIYADHW</sequence>
<evidence type="ECO:0000313" key="3">
    <source>
        <dbReference type="EMBL" id="SVB64030.1"/>
    </source>
</evidence>
<dbReference type="GO" id="GO:0009244">
    <property type="term" value="P:lipopolysaccharide core region biosynthetic process"/>
    <property type="evidence" value="ECO:0007669"/>
    <property type="project" value="TreeGrafter"/>
</dbReference>
<proteinExistence type="predicted"/>
<dbReference type="InterPro" id="IPR002201">
    <property type="entry name" value="Glyco_trans_9"/>
</dbReference>
<name>A0A382FLX8_9ZZZZ</name>
<keyword evidence="2" id="KW-0808">Transferase</keyword>
<dbReference type="GO" id="GO:0008713">
    <property type="term" value="F:ADP-heptose-lipopolysaccharide heptosyltransferase activity"/>
    <property type="evidence" value="ECO:0007669"/>
    <property type="project" value="TreeGrafter"/>
</dbReference>
<dbReference type="EMBL" id="UINC01050726">
    <property type="protein sequence ID" value="SVB64030.1"/>
    <property type="molecule type" value="Genomic_DNA"/>
</dbReference>
<accession>A0A382FLX8</accession>
<dbReference type="AlphaFoldDB" id="A0A382FLX8"/>
<dbReference type="SUPFAM" id="SSF53756">
    <property type="entry name" value="UDP-Glycosyltransferase/glycogen phosphorylase"/>
    <property type="match status" value="1"/>
</dbReference>
<keyword evidence="1" id="KW-0328">Glycosyltransferase</keyword>
<evidence type="ECO:0000256" key="1">
    <source>
        <dbReference type="ARBA" id="ARBA00022676"/>
    </source>
</evidence>
<dbReference type="Gene3D" id="3.40.50.2000">
    <property type="entry name" value="Glycogen Phosphorylase B"/>
    <property type="match status" value="2"/>
</dbReference>
<gene>
    <name evidence="3" type="ORF">METZ01_LOCUS216884</name>
</gene>